<dbReference type="InterPro" id="IPR012336">
    <property type="entry name" value="Thioredoxin-like_fold"/>
</dbReference>
<reference evidence="3" key="1">
    <citation type="submission" date="2023-01" db="EMBL/GenBank/DDBJ databases">
        <authorList>
            <person name="Van Ghelder C."/>
            <person name="Rancurel C."/>
        </authorList>
    </citation>
    <scope>NUCLEOTIDE SEQUENCE</scope>
    <source>
        <strain evidence="3">CNCM I-4278</strain>
    </source>
</reference>
<dbReference type="PANTHER" id="PTHR12289">
    <property type="entry name" value="METAXIN RELATED"/>
    <property type="match status" value="1"/>
</dbReference>
<sequence>MANQESHKLTLFRGSGDLGLFVWSPFVTKLEFRLRISNTHYVPAAGSPPNGPRKKIPYLDLTASDGSVVHLSDTTWITRDLIKRGVLPDINAKLSPTQSAIDTAVRIMLEEKLFFLQSHERWVLNFETMRDKVFSQVPLPQRDVVGEKTKNEIIQKLDLQGTGRFTDAERWESIEEIWTAIDGLLQESKAKAGDGECFWILGGSEPTEADATVFGYSVSSQACKSGPKSAQLVKTKFPVVLEYARRIQQKYFADYAPFDAPTTKFTPPHTLTVATTITQPPLLLFWNQITTFHPSAMKLHFTLLVTALTALVSASGAAKHVEPALAPRDKRCDKKCNGEWEKCIRVRTDFRCSWRERQEKKDEC</sequence>
<dbReference type="SFLD" id="SFLDG01180">
    <property type="entry name" value="SUF1"/>
    <property type="match status" value="1"/>
</dbReference>
<dbReference type="Pfam" id="PF17172">
    <property type="entry name" value="GST_N_4"/>
    <property type="match status" value="1"/>
</dbReference>
<dbReference type="EMBL" id="CAOQHR010000007">
    <property type="protein sequence ID" value="CAI6337416.1"/>
    <property type="molecule type" value="Genomic_DNA"/>
</dbReference>
<dbReference type="SFLD" id="SFLDS00019">
    <property type="entry name" value="Glutathione_Transferase_(cytos"/>
    <property type="match status" value="1"/>
</dbReference>
<comment type="similarity">
    <text evidence="1">Belongs to the FAX family.</text>
</comment>
<gene>
    <name evidence="3" type="ORF">PDIGIT_LOCUS10528</name>
</gene>
<dbReference type="InterPro" id="IPR040079">
    <property type="entry name" value="Glutathione_S-Trfase"/>
</dbReference>
<dbReference type="PANTHER" id="PTHR12289:SF41">
    <property type="entry name" value="FAILED AXON CONNECTIONS-RELATED"/>
    <property type="match status" value="1"/>
</dbReference>
<dbReference type="AlphaFoldDB" id="A0A9W4XTV3"/>
<proteinExistence type="inferred from homology"/>
<protein>
    <recommendedName>
        <fullName evidence="2">Thioredoxin-like fold domain-containing protein</fullName>
    </recommendedName>
</protein>
<feature type="domain" description="Thioredoxin-like fold" evidence="2">
    <location>
        <begin position="25"/>
        <end position="124"/>
    </location>
</feature>
<dbReference type="InterPro" id="IPR026928">
    <property type="entry name" value="FAX/IsoI-like"/>
</dbReference>
<dbReference type="InterPro" id="IPR050931">
    <property type="entry name" value="Mito_Protein_Transport_Metaxin"/>
</dbReference>
<dbReference type="Proteomes" id="UP001152607">
    <property type="component" value="Unassembled WGS sequence"/>
</dbReference>
<accession>A0A9W4XTV3</accession>
<evidence type="ECO:0000313" key="4">
    <source>
        <dbReference type="Proteomes" id="UP001152607"/>
    </source>
</evidence>
<evidence type="ECO:0000313" key="3">
    <source>
        <dbReference type="EMBL" id="CAI6337416.1"/>
    </source>
</evidence>
<dbReference type="GO" id="GO:0005737">
    <property type="term" value="C:cytoplasm"/>
    <property type="evidence" value="ECO:0007669"/>
    <property type="project" value="TreeGrafter"/>
</dbReference>
<name>A0A9W4XTV3_9PLEO</name>
<comment type="caution">
    <text evidence="3">The sequence shown here is derived from an EMBL/GenBank/DDBJ whole genome shotgun (WGS) entry which is preliminary data.</text>
</comment>
<keyword evidence="4" id="KW-1185">Reference proteome</keyword>
<evidence type="ECO:0000256" key="1">
    <source>
        <dbReference type="ARBA" id="ARBA00006475"/>
    </source>
</evidence>
<evidence type="ECO:0000259" key="2">
    <source>
        <dbReference type="Pfam" id="PF17172"/>
    </source>
</evidence>
<dbReference type="SFLD" id="SFLDG01200">
    <property type="entry name" value="SUF1.1"/>
    <property type="match status" value="1"/>
</dbReference>
<organism evidence="3 4">
    <name type="scientific">Periconia digitata</name>
    <dbReference type="NCBI Taxonomy" id="1303443"/>
    <lineage>
        <taxon>Eukaryota</taxon>
        <taxon>Fungi</taxon>
        <taxon>Dikarya</taxon>
        <taxon>Ascomycota</taxon>
        <taxon>Pezizomycotina</taxon>
        <taxon>Dothideomycetes</taxon>
        <taxon>Pleosporomycetidae</taxon>
        <taxon>Pleosporales</taxon>
        <taxon>Massarineae</taxon>
        <taxon>Periconiaceae</taxon>
        <taxon>Periconia</taxon>
    </lineage>
</organism>
<dbReference type="OrthoDB" id="5809458at2759"/>